<accession>X1DDW9</accession>
<gene>
    <name evidence="2" type="ORF">S01H4_60850</name>
</gene>
<organism evidence="2">
    <name type="scientific">marine sediment metagenome</name>
    <dbReference type="NCBI Taxonomy" id="412755"/>
    <lineage>
        <taxon>unclassified sequences</taxon>
        <taxon>metagenomes</taxon>
        <taxon>ecological metagenomes</taxon>
    </lineage>
</organism>
<evidence type="ECO:0000256" key="1">
    <source>
        <dbReference type="SAM" id="Phobius"/>
    </source>
</evidence>
<feature type="transmembrane region" description="Helical" evidence="1">
    <location>
        <begin position="6"/>
        <end position="23"/>
    </location>
</feature>
<feature type="non-terminal residue" evidence="2">
    <location>
        <position position="1"/>
    </location>
</feature>
<evidence type="ECO:0000313" key="2">
    <source>
        <dbReference type="EMBL" id="GAH06505.1"/>
    </source>
</evidence>
<comment type="caution">
    <text evidence="2">The sequence shown here is derived from an EMBL/GenBank/DDBJ whole genome shotgun (WGS) entry which is preliminary data.</text>
</comment>
<keyword evidence="1" id="KW-0812">Transmembrane</keyword>
<name>X1DDW9_9ZZZZ</name>
<dbReference type="AlphaFoldDB" id="X1DDW9"/>
<protein>
    <recommendedName>
        <fullName evidence="3">Cation-transporting P-type ATPase C-terminal domain-containing protein</fullName>
    </recommendedName>
</protein>
<sequence>RYKLGLWLMCLSIAVSLILFYFFPQALREGIQPGWGFYATVAADFVFIISFFVLGAEFWAKITALFQYNARVVVD</sequence>
<dbReference type="EMBL" id="BART01035965">
    <property type="protein sequence ID" value="GAH06505.1"/>
    <property type="molecule type" value="Genomic_DNA"/>
</dbReference>
<keyword evidence="1" id="KW-0472">Membrane</keyword>
<evidence type="ECO:0008006" key="3">
    <source>
        <dbReference type="Google" id="ProtNLM"/>
    </source>
</evidence>
<reference evidence="2" key="1">
    <citation type="journal article" date="2014" name="Front. Microbiol.">
        <title>High frequency of phylogenetically diverse reductive dehalogenase-homologous genes in deep subseafloor sedimentary metagenomes.</title>
        <authorList>
            <person name="Kawai M."/>
            <person name="Futagami T."/>
            <person name="Toyoda A."/>
            <person name="Takaki Y."/>
            <person name="Nishi S."/>
            <person name="Hori S."/>
            <person name="Arai W."/>
            <person name="Tsubouchi T."/>
            <person name="Morono Y."/>
            <person name="Uchiyama I."/>
            <person name="Ito T."/>
            <person name="Fujiyama A."/>
            <person name="Inagaki F."/>
            <person name="Takami H."/>
        </authorList>
    </citation>
    <scope>NUCLEOTIDE SEQUENCE</scope>
    <source>
        <strain evidence="2">Expedition CK06-06</strain>
    </source>
</reference>
<proteinExistence type="predicted"/>
<feature type="transmembrane region" description="Helical" evidence="1">
    <location>
        <begin position="35"/>
        <end position="56"/>
    </location>
</feature>
<keyword evidence="1" id="KW-1133">Transmembrane helix</keyword>